<feature type="region of interest" description="Disordered" evidence="3">
    <location>
        <begin position="60"/>
        <end position="96"/>
    </location>
</feature>
<dbReference type="Pfam" id="PF08879">
    <property type="entry name" value="WRC"/>
    <property type="match status" value="1"/>
</dbReference>
<evidence type="ECO:0000313" key="6">
    <source>
        <dbReference type="Proteomes" id="UP000594638"/>
    </source>
</evidence>
<comment type="caution">
    <text evidence="2">Lacks conserved residue(s) required for the propagation of feature annotation.</text>
</comment>
<dbReference type="Proteomes" id="UP000594638">
    <property type="component" value="Unassembled WGS sequence"/>
</dbReference>
<accession>A0A8S0R615</accession>
<feature type="domain" description="WRC" evidence="4">
    <location>
        <begin position="8"/>
        <end position="56"/>
    </location>
</feature>
<dbReference type="InterPro" id="IPR014977">
    <property type="entry name" value="WRC_dom"/>
</dbReference>
<proteinExistence type="predicted"/>
<dbReference type="EMBL" id="CACTIH010002151">
    <property type="protein sequence ID" value="CAA2974172.1"/>
    <property type="molecule type" value="Genomic_DNA"/>
</dbReference>
<reference evidence="5 6" key="1">
    <citation type="submission" date="2019-12" db="EMBL/GenBank/DDBJ databases">
        <authorList>
            <person name="Alioto T."/>
            <person name="Alioto T."/>
            <person name="Gomez Garrido J."/>
        </authorList>
    </citation>
    <scope>NUCLEOTIDE SEQUENCE [LARGE SCALE GENOMIC DNA]</scope>
</reference>
<keyword evidence="1" id="KW-0539">Nucleus</keyword>
<dbReference type="PROSITE" id="PS51667">
    <property type="entry name" value="WRC"/>
    <property type="match status" value="1"/>
</dbReference>
<keyword evidence="6" id="KW-1185">Reference proteome</keyword>
<comment type="caution">
    <text evidence="5">The sequence shown here is derived from an EMBL/GenBank/DDBJ whole genome shotgun (WGS) entry which is preliminary data.</text>
</comment>
<evidence type="ECO:0000256" key="3">
    <source>
        <dbReference type="SAM" id="MobiDB-lite"/>
    </source>
</evidence>
<protein>
    <recommendedName>
        <fullName evidence="4">WRC domain-containing protein</fullName>
    </recommendedName>
</protein>
<name>A0A8S0R615_OLEEU</name>
<evidence type="ECO:0000259" key="4">
    <source>
        <dbReference type="PROSITE" id="PS51667"/>
    </source>
</evidence>
<organism evidence="5 6">
    <name type="scientific">Olea europaea subsp. europaea</name>
    <dbReference type="NCBI Taxonomy" id="158383"/>
    <lineage>
        <taxon>Eukaryota</taxon>
        <taxon>Viridiplantae</taxon>
        <taxon>Streptophyta</taxon>
        <taxon>Embryophyta</taxon>
        <taxon>Tracheophyta</taxon>
        <taxon>Spermatophyta</taxon>
        <taxon>Magnoliopsida</taxon>
        <taxon>eudicotyledons</taxon>
        <taxon>Gunneridae</taxon>
        <taxon>Pentapetalae</taxon>
        <taxon>asterids</taxon>
        <taxon>lamiids</taxon>
        <taxon>Lamiales</taxon>
        <taxon>Oleaceae</taxon>
        <taxon>Oleeae</taxon>
        <taxon>Olea</taxon>
    </lineage>
</organism>
<evidence type="ECO:0000256" key="2">
    <source>
        <dbReference type="PROSITE-ProRule" id="PRU01002"/>
    </source>
</evidence>
<dbReference type="AlphaFoldDB" id="A0A8S0R615"/>
<feature type="compositionally biased region" description="Polar residues" evidence="3">
    <location>
        <begin position="87"/>
        <end position="96"/>
    </location>
</feature>
<evidence type="ECO:0000313" key="5">
    <source>
        <dbReference type="EMBL" id="CAA2974172.1"/>
    </source>
</evidence>
<feature type="compositionally biased region" description="Polar residues" evidence="3">
    <location>
        <begin position="60"/>
        <end position="77"/>
    </location>
</feature>
<sequence>MRNSKNGDPEPGRCKRMDGKKWRCSKDVAPTRNTVTATCTEPPPFNKACEIKNNAPFSTNPQATSAASNQFLASNETPRLYHPKTDLNLSTASCKT</sequence>
<dbReference type="OrthoDB" id="1937002at2759"/>
<evidence type="ECO:0000256" key="1">
    <source>
        <dbReference type="ARBA" id="ARBA00023242"/>
    </source>
</evidence>
<gene>
    <name evidence="5" type="ORF">OLEA9_A060598</name>
</gene>
<dbReference type="Gramene" id="OE9A060598T1">
    <property type="protein sequence ID" value="OE9A060598C1"/>
    <property type="gene ID" value="OE9A060598"/>
</dbReference>